<organism evidence="2 3">
    <name type="scientific">Musa troglodytarum</name>
    <name type="common">fe'i banana</name>
    <dbReference type="NCBI Taxonomy" id="320322"/>
    <lineage>
        <taxon>Eukaryota</taxon>
        <taxon>Viridiplantae</taxon>
        <taxon>Streptophyta</taxon>
        <taxon>Embryophyta</taxon>
        <taxon>Tracheophyta</taxon>
        <taxon>Spermatophyta</taxon>
        <taxon>Magnoliopsida</taxon>
        <taxon>Liliopsida</taxon>
        <taxon>Zingiberales</taxon>
        <taxon>Musaceae</taxon>
        <taxon>Musa</taxon>
    </lineage>
</organism>
<dbReference type="AlphaFoldDB" id="A0A9E7KDB9"/>
<evidence type="ECO:0000313" key="2">
    <source>
        <dbReference type="EMBL" id="URE11690.1"/>
    </source>
</evidence>
<sequence>LKAALPRSSSLFGPSLNRWSSCVQIGGNPVSIALVLPSVYPSASASSCSDGTDTRHEPGSDPVVPDALRAVSPHWSPRHCILLHLRSYFIHQEPQPVEGGRECCHGIHFLGFWISIPAPCYWCLCLILGFIYIYPRNLLFTSTFGQVQHDLVACI</sequence>
<accession>A0A9E7KDB9</accession>
<feature type="non-terminal residue" evidence="2">
    <location>
        <position position="1"/>
    </location>
</feature>
<proteinExistence type="predicted"/>
<evidence type="ECO:0000256" key="1">
    <source>
        <dbReference type="SAM" id="Phobius"/>
    </source>
</evidence>
<keyword evidence="1" id="KW-1133">Transmembrane helix</keyword>
<gene>
    <name evidence="2" type="ORF">MUK42_22958</name>
</gene>
<protein>
    <submittedName>
        <fullName evidence="2">Uncharacterized protein</fullName>
    </submittedName>
</protein>
<dbReference type="Proteomes" id="UP001055439">
    <property type="component" value="Chromosome 6"/>
</dbReference>
<keyword evidence="1" id="KW-0812">Transmembrane</keyword>
<dbReference type="EMBL" id="CP097508">
    <property type="protein sequence ID" value="URE11690.1"/>
    <property type="molecule type" value="Genomic_DNA"/>
</dbReference>
<keyword evidence="3" id="KW-1185">Reference proteome</keyword>
<reference evidence="2" key="1">
    <citation type="submission" date="2022-05" db="EMBL/GenBank/DDBJ databases">
        <title>The Musa troglodytarum L. genome provides insights into the mechanism of non-climacteric behaviour and enrichment of carotenoids.</title>
        <authorList>
            <person name="Wang J."/>
        </authorList>
    </citation>
    <scope>NUCLEOTIDE SEQUENCE</scope>
    <source>
        <tissue evidence="2">Leaf</tissue>
    </source>
</reference>
<name>A0A9E7KDB9_9LILI</name>
<evidence type="ECO:0000313" key="3">
    <source>
        <dbReference type="Proteomes" id="UP001055439"/>
    </source>
</evidence>
<keyword evidence="1" id="KW-0472">Membrane</keyword>
<feature type="transmembrane region" description="Helical" evidence="1">
    <location>
        <begin position="110"/>
        <end position="134"/>
    </location>
</feature>